<dbReference type="InterPro" id="IPR036249">
    <property type="entry name" value="Thioredoxin-like_sf"/>
</dbReference>
<keyword evidence="8" id="KW-1185">Reference proteome</keyword>
<evidence type="ECO:0000256" key="5">
    <source>
        <dbReference type="SAM" id="SignalP"/>
    </source>
</evidence>
<dbReference type="PANTHER" id="PTHR42852:SF6">
    <property type="entry name" value="THIOL:DISULFIDE INTERCHANGE PROTEIN DSBE"/>
    <property type="match status" value="1"/>
</dbReference>
<name>A0ABS3Y9G2_9BACT</name>
<keyword evidence="4" id="KW-0676">Redox-active center</keyword>
<feature type="chain" id="PRO_5047053352" evidence="5">
    <location>
        <begin position="25"/>
        <end position="218"/>
    </location>
</feature>
<comment type="caution">
    <text evidence="7">The sequence shown here is derived from an EMBL/GenBank/DDBJ whole genome shotgun (WGS) entry which is preliminary data.</text>
</comment>
<evidence type="ECO:0000256" key="3">
    <source>
        <dbReference type="ARBA" id="ARBA00023157"/>
    </source>
</evidence>
<feature type="domain" description="Thioredoxin" evidence="6">
    <location>
        <begin position="34"/>
        <end position="184"/>
    </location>
</feature>
<dbReference type="PANTHER" id="PTHR42852">
    <property type="entry name" value="THIOL:DISULFIDE INTERCHANGE PROTEIN DSBE"/>
    <property type="match status" value="1"/>
</dbReference>
<evidence type="ECO:0000256" key="4">
    <source>
        <dbReference type="ARBA" id="ARBA00023284"/>
    </source>
</evidence>
<comment type="subcellular location">
    <subcellularLocation>
        <location evidence="1">Cell envelope</location>
    </subcellularLocation>
</comment>
<proteinExistence type="predicted"/>
<dbReference type="RefSeq" id="WP_209143411.1">
    <property type="nucleotide sequence ID" value="NZ_JAGHKP010000001.1"/>
</dbReference>
<dbReference type="Proteomes" id="UP000679126">
    <property type="component" value="Unassembled WGS sequence"/>
</dbReference>
<dbReference type="InterPro" id="IPR013740">
    <property type="entry name" value="Redoxin"/>
</dbReference>
<dbReference type="PROSITE" id="PS51257">
    <property type="entry name" value="PROKAR_LIPOPROTEIN"/>
    <property type="match status" value="1"/>
</dbReference>
<evidence type="ECO:0000259" key="6">
    <source>
        <dbReference type="PROSITE" id="PS51352"/>
    </source>
</evidence>
<dbReference type="EMBL" id="JAGHKP010000001">
    <property type="protein sequence ID" value="MBO9151320.1"/>
    <property type="molecule type" value="Genomic_DNA"/>
</dbReference>
<evidence type="ECO:0000313" key="8">
    <source>
        <dbReference type="Proteomes" id="UP000679126"/>
    </source>
</evidence>
<dbReference type="SUPFAM" id="SSF52833">
    <property type="entry name" value="Thioredoxin-like"/>
    <property type="match status" value="1"/>
</dbReference>
<protein>
    <submittedName>
        <fullName evidence="7">TlpA family protein disulfide reductase</fullName>
    </submittedName>
</protein>
<evidence type="ECO:0000313" key="7">
    <source>
        <dbReference type="EMBL" id="MBO9151320.1"/>
    </source>
</evidence>
<keyword evidence="2" id="KW-0201">Cytochrome c-type biogenesis</keyword>
<reference evidence="8" key="1">
    <citation type="submission" date="2021-03" db="EMBL/GenBank/DDBJ databases">
        <title>Assistant Professor.</title>
        <authorList>
            <person name="Huq M.A."/>
        </authorList>
    </citation>
    <scope>NUCLEOTIDE SEQUENCE [LARGE SCALE GENOMIC DNA]</scope>
    <source>
        <strain evidence="8">MAH-28</strain>
    </source>
</reference>
<sequence length="218" mass="24438">MKFFPVLTGFALLLLGVTSCKTIAINSVVKKYNSETGREFPGIAAAETLNGEPFALAGPSQKVRYVHVWSTTCSPCINGMPDLNALSKKMKEYEDVEIVNICADDAENKERWKALVNKHNISGENYFITDDNAFMKDFNVSNQGLPYFLIVGKDGKVLGKNLEPGDGVLTIYSLVQARENRNVKQSIDNMMRQSKRIKKHDDDETRQFVAFLEKYAGK</sequence>
<dbReference type="InterPro" id="IPR050553">
    <property type="entry name" value="Thioredoxin_ResA/DsbE_sf"/>
</dbReference>
<keyword evidence="3" id="KW-1015">Disulfide bond</keyword>
<dbReference type="CDD" id="cd02966">
    <property type="entry name" value="TlpA_like_family"/>
    <property type="match status" value="1"/>
</dbReference>
<organism evidence="7 8">
    <name type="scientific">Chitinophaga chungangae</name>
    <dbReference type="NCBI Taxonomy" id="2821488"/>
    <lineage>
        <taxon>Bacteria</taxon>
        <taxon>Pseudomonadati</taxon>
        <taxon>Bacteroidota</taxon>
        <taxon>Chitinophagia</taxon>
        <taxon>Chitinophagales</taxon>
        <taxon>Chitinophagaceae</taxon>
        <taxon>Chitinophaga</taxon>
    </lineage>
</organism>
<keyword evidence="5" id="KW-0732">Signal</keyword>
<dbReference type="Gene3D" id="3.40.30.10">
    <property type="entry name" value="Glutaredoxin"/>
    <property type="match status" value="1"/>
</dbReference>
<evidence type="ECO:0000256" key="1">
    <source>
        <dbReference type="ARBA" id="ARBA00004196"/>
    </source>
</evidence>
<gene>
    <name evidence="7" type="ORF">J7I43_03815</name>
</gene>
<feature type="signal peptide" evidence="5">
    <location>
        <begin position="1"/>
        <end position="24"/>
    </location>
</feature>
<evidence type="ECO:0000256" key="2">
    <source>
        <dbReference type="ARBA" id="ARBA00022748"/>
    </source>
</evidence>
<dbReference type="InterPro" id="IPR013766">
    <property type="entry name" value="Thioredoxin_domain"/>
</dbReference>
<dbReference type="PROSITE" id="PS51352">
    <property type="entry name" value="THIOREDOXIN_2"/>
    <property type="match status" value="1"/>
</dbReference>
<dbReference type="Pfam" id="PF08534">
    <property type="entry name" value="Redoxin"/>
    <property type="match status" value="1"/>
</dbReference>
<accession>A0ABS3Y9G2</accession>